<organism evidence="10 11">
    <name type="scientific">Cyprinodon variegatus</name>
    <name type="common">Sheepshead minnow</name>
    <dbReference type="NCBI Taxonomy" id="28743"/>
    <lineage>
        <taxon>Eukaryota</taxon>
        <taxon>Metazoa</taxon>
        <taxon>Chordata</taxon>
        <taxon>Craniata</taxon>
        <taxon>Vertebrata</taxon>
        <taxon>Euteleostomi</taxon>
        <taxon>Actinopterygii</taxon>
        <taxon>Neopterygii</taxon>
        <taxon>Teleostei</taxon>
        <taxon>Neoteleostei</taxon>
        <taxon>Acanthomorphata</taxon>
        <taxon>Ovalentaria</taxon>
        <taxon>Atherinomorphae</taxon>
        <taxon>Cyprinodontiformes</taxon>
        <taxon>Cyprinodontidae</taxon>
        <taxon>Cyprinodon</taxon>
    </lineage>
</organism>
<evidence type="ECO:0000256" key="3">
    <source>
        <dbReference type="ARBA" id="ARBA00022692"/>
    </source>
</evidence>
<dbReference type="PROSITE" id="PS50068">
    <property type="entry name" value="LDLRA_2"/>
    <property type="match status" value="2"/>
</dbReference>
<evidence type="ECO:0000256" key="9">
    <source>
        <dbReference type="SAM" id="SignalP"/>
    </source>
</evidence>
<keyword evidence="9" id="KW-0732">Signal</keyword>
<dbReference type="Proteomes" id="UP000265020">
    <property type="component" value="Unassembled WGS sequence"/>
</dbReference>
<evidence type="ECO:0000256" key="8">
    <source>
        <dbReference type="PROSITE-ProRule" id="PRU00124"/>
    </source>
</evidence>
<comment type="caution">
    <text evidence="8">Lacks conserved residue(s) required for the propagation of feature annotation.</text>
</comment>
<keyword evidence="4" id="KW-0677">Repeat</keyword>
<dbReference type="PANTHER" id="PTHR24270">
    <property type="entry name" value="LOW-DENSITY LIPOPROTEIN RECEPTOR-RELATED"/>
    <property type="match status" value="1"/>
</dbReference>
<proteinExistence type="predicted"/>
<dbReference type="Gene3D" id="4.10.400.10">
    <property type="entry name" value="Low-density Lipoprotein Receptor"/>
    <property type="match status" value="2"/>
</dbReference>
<evidence type="ECO:0000256" key="6">
    <source>
        <dbReference type="ARBA" id="ARBA00023136"/>
    </source>
</evidence>
<feature type="disulfide bond" evidence="8">
    <location>
        <begin position="52"/>
        <end position="70"/>
    </location>
</feature>
<dbReference type="GO" id="GO:0016020">
    <property type="term" value="C:membrane"/>
    <property type="evidence" value="ECO:0007669"/>
    <property type="project" value="UniProtKB-SubCell"/>
</dbReference>
<dbReference type="SUPFAM" id="SSF57424">
    <property type="entry name" value="LDL receptor-like module"/>
    <property type="match status" value="2"/>
</dbReference>
<dbReference type="GO" id="GO:0016192">
    <property type="term" value="P:vesicle-mediated transport"/>
    <property type="evidence" value="ECO:0007669"/>
    <property type="project" value="UniProtKB-ARBA"/>
</dbReference>
<accession>A0A3Q2C7N9</accession>
<reference evidence="10" key="2">
    <citation type="submission" date="2025-09" db="UniProtKB">
        <authorList>
            <consortium name="Ensembl"/>
        </authorList>
    </citation>
    <scope>IDENTIFICATION</scope>
</reference>
<feature type="signal peptide" evidence="9">
    <location>
        <begin position="1"/>
        <end position="47"/>
    </location>
</feature>
<keyword evidence="11" id="KW-1185">Reference proteome</keyword>
<dbReference type="InterPro" id="IPR023415">
    <property type="entry name" value="LDLR_class-A_CS"/>
</dbReference>
<evidence type="ECO:0000256" key="4">
    <source>
        <dbReference type="ARBA" id="ARBA00022737"/>
    </source>
</evidence>
<keyword evidence="3" id="KW-0812">Transmembrane</keyword>
<evidence type="ECO:0000313" key="10">
    <source>
        <dbReference type="Ensembl" id="ENSCVAP00000000664.1"/>
    </source>
</evidence>
<keyword evidence="6" id="KW-0472">Membrane</keyword>
<evidence type="ECO:0000256" key="5">
    <source>
        <dbReference type="ARBA" id="ARBA00022989"/>
    </source>
</evidence>
<dbReference type="PROSITE" id="PS01209">
    <property type="entry name" value="LDLRA_1"/>
    <property type="match status" value="2"/>
</dbReference>
<dbReference type="InterPro" id="IPR036055">
    <property type="entry name" value="LDL_receptor-like_sf"/>
</dbReference>
<evidence type="ECO:0000256" key="1">
    <source>
        <dbReference type="ARBA" id="ARBA00004167"/>
    </source>
</evidence>
<dbReference type="AlphaFoldDB" id="A0A3Q2C7N9"/>
<keyword evidence="5" id="KW-1133">Transmembrane helix</keyword>
<protein>
    <submittedName>
        <fullName evidence="10">Uncharacterized protein</fullName>
    </submittedName>
</protein>
<dbReference type="PRINTS" id="PR00261">
    <property type="entry name" value="LDLRECEPTOR"/>
</dbReference>
<feature type="chain" id="PRO_5018665246" evidence="9">
    <location>
        <begin position="48"/>
        <end position="225"/>
    </location>
</feature>
<dbReference type="FunFam" id="4.10.400.10:FF:000015">
    <property type="entry name" value="Low-density lipoprotein receptor-related protein 1"/>
    <property type="match status" value="1"/>
</dbReference>
<evidence type="ECO:0000256" key="2">
    <source>
        <dbReference type="ARBA" id="ARBA00004308"/>
    </source>
</evidence>
<sequence>MSGDDHPRAFVLDECQRSADALRLIYRQMHVGLSMLISLCLSTLCSADQFQCRDGSCISNSSKCNQKVDCEDASDEMNCRKFLRLAHSDYLVLIQKSACCTEKNKSCSPGTFRCPGSNVCIPQRWKCDGDKDCPDGADESVTAGCGEHTLAHPLSLSYFFFFLDFSLTTFFSHQSLTTHAAVMSSCAKAGNVSPSTFALRRLCSVTIRMTAGMVLMSSTALSTSA</sequence>
<name>A0A3Q2C7N9_CYPVA</name>
<dbReference type="InterPro" id="IPR050685">
    <property type="entry name" value="LDLR"/>
</dbReference>
<dbReference type="Ensembl" id="ENSCVAT00000014686.1">
    <property type="protein sequence ID" value="ENSCVAP00000000664.1"/>
    <property type="gene ID" value="ENSCVAG00000001619.1"/>
</dbReference>
<dbReference type="GO" id="GO:0012505">
    <property type="term" value="C:endomembrane system"/>
    <property type="evidence" value="ECO:0007669"/>
    <property type="project" value="UniProtKB-SubCell"/>
</dbReference>
<evidence type="ECO:0000256" key="7">
    <source>
        <dbReference type="ARBA" id="ARBA00023157"/>
    </source>
</evidence>
<dbReference type="SMART" id="SM00192">
    <property type="entry name" value="LDLa"/>
    <property type="match status" value="2"/>
</dbReference>
<comment type="subcellular location">
    <subcellularLocation>
        <location evidence="2">Endomembrane system</location>
    </subcellularLocation>
    <subcellularLocation>
        <location evidence="1">Membrane</location>
        <topology evidence="1">Single-pass membrane protein</topology>
    </subcellularLocation>
</comment>
<dbReference type="CDD" id="cd00112">
    <property type="entry name" value="LDLa"/>
    <property type="match status" value="2"/>
</dbReference>
<evidence type="ECO:0000313" key="11">
    <source>
        <dbReference type="Proteomes" id="UP000265020"/>
    </source>
</evidence>
<dbReference type="GeneTree" id="ENSGT00940000157899"/>
<feature type="disulfide bond" evidence="8">
    <location>
        <begin position="64"/>
        <end position="79"/>
    </location>
</feature>
<dbReference type="Pfam" id="PF00057">
    <property type="entry name" value="Ldl_recept_a"/>
    <property type="match status" value="2"/>
</dbReference>
<reference evidence="10" key="1">
    <citation type="submission" date="2025-08" db="UniProtKB">
        <authorList>
            <consortium name="Ensembl"/>
        </authorList>
    </citation>
    <scope>IDENTIFICATION</scope>
</reference>
<feature type="disulfide bond" evidence="8">
    <location>
        <begin position="45"/>
        <end position="57"/>
    </location>
</feature>
<keyword evidence="7 8" id="KW-1015">Disulfide bond</keyword>
<dbReference type="InterPro" id="IPR002172">
    <property type="entry name" value="LDrepeatLR_classA_rpt"/>
</dbReference>